<comment type="caution">
    <text evidence="1">The sequence shown here is derived from an EMBL/GenBank/DDBJ whole genome shotgun (WGS) entry which is preliminary data.</text>
</comment>
<dbReference type="AlphaFoldDB" id="A0A7Y9KIR3"/>
<proteinExistence type="predicted"/>
<evidence type="ECO:0000313" key="1">
    <source>
        <dbReference type="EMBL" id="NYE19030.1"/>
    </source>
</evidence>
<dbReference type="Gene3D" id="3.20.20.70">
    <property type="entry name" value="Aldolase class I"/>
    <property type="match status" value="1"/>
</dbReference>
<evidence type="ECO:0000313" key="2">
    <source>
        <dbReference type="Proteomes" id="UP000576969"/>
    </source>
</evidence>
<dbReference type="EMBL" id="JACCBV010000001">
    <property type="protein sequence ID" value="NYE19030.1"/>
    <property type="molecule type" value="Genomic_DNA"/>
</dbReference>
<protein>
    <recommendedName>
        <fullName evidence="3">4-hydroxythreonine-4-phosphate dehydrogenase</fullName>
    </recommendedName>
</protein>
<gene>
    <name evidence="1" type="ORF">BJ991_001058</name>
</gene>
<dbReference type="RefSeq" id="WP_218852873.1">
    <property type="nucleotide sequence ID" value="NZ_JACCBV010000001.1"/>
</dbReference>
<organism evidence="1 2">
    <name type="scientific">Microbacterium immunditiarum</name>
    <dbReference type="NCBI Taxonomy" id="337480"/>
    <lineage>
        <taxon>Bacteria</taxon>
        <taxon>Bacillati</taxon>
        <taxon>Actinomycetota</taxon>
        <taxon>Actinomycetes</taxon>
        <taxon>Micrococcales</taxon>
        <taxon>Microbacteriaceae</taxon>
        <taxon>Microbacterium</taxon>
    </lineage>
</organism>
<keyword evidence="2" id="KW-1185">Reference proteome</keyword>
<dbReference type="Proteomes" id="UP000576969">
    <property type="component" value="Unassembled WGS sequence"/>
</dbReference>
<name>A0A7Y9KIR3_9MICO</name>
<evidence type="ECO:0008006" key="3">
    <source>
        <dbReference type="Google" id="ProtNLM"/>
    </source>
</evidence>
<sequence>MLEFVFMLTHNDRTVPDALDVLDRVATTGLRHIGFKDVGASPELQRELTDAAHAAGLTVHLEVVSVSADDELRSIESAMAAGVDAVVGGTNVEAALGLLRGSQVMYSPFPGTIVGHPSALTGSVEDIAHSAAELSALDGVHGVDLLAYRHRTAPVTELLRAVVAASTGPVLVAGSITTEAQINAIAEAGAWGFTIGGAVFEGGIGPDHDVVAQVEAALAMAERVSAASAGR</sequence>
<accession>A0A7Y9KIR3</accession>
<reference evidence="1 2" key="1">
    <citation type="submission" date="2020-07" db="EMBL/GenBank/DDBJ databases">
        <title>Sequencing the genomes of 1000 actinobacteria strains.</title>
        <authorList>
            <person name="Klenk H.-P."/>
        </authorList>
    </citation>
    <scope>NUCLEOTIDE SEQUENCE [LARGE SCALE GENOMIC DNA]</scope>
    <source>
        <strain evidence="1 2">DSM 24662</strain>
    </source>
</reference>
<dbReference type="InterPro" id="IPR013785">
    <property type="entry name" value="Aldolase_TIM"/>
</dbReference>
<dbReference type="SUPFAM" id="SSF51366">
    <property type="entry name" value="Ribulose-phoshate binding barrel"/>
    <property type="match status" value="1"/>
</dbReference>
<dbReference type="InterPro" id="IPR011060">
    <property type="entry name" value="RibuloseP-bd_barrel"/>
</dbReference>